<organism evidence="1">
    <name type="scientific">marine metagenome</name>
    <dbReference type="NCBI Taxonomy" id="408172"/>
    <lineage>
        <taxon>unclassified sequences</taxon>
        <taxon>metagenomes</taxon>
        <taxon>ecological metagenomes</taxon>
    </lineage>
</organism>
<protein>
    <submittedName>
        <fullName evidence="1">Uncharacterized protein</fullName>
    </submittedName>
</protein>
<reference evidence="1" key="1">
    <citation type="submission" date="2018-05" db="EMBL/GenBank/DDBJ databases">
        <authorList>
            <person name="Lanie J.A."/>
            <person name="Ng W.-L."/>
            <person name="Kazmierczak K.M."/>
            <person name="Andrzejewski T.M."/>
            <person name="Davidsen T.M."/>
            <person name="Wayne K.J."/>
            <person name="Tettelin H."/>
            <person name="Glass J.I."/>
            <person name="Rusch D."/>
            <person name="Podicherti R."/>
            <person name="Tsui H.-C.T."/>
            <person name="Winkler M.E."/>
        </authorList>
    </citation>
    <scope>NUCLEOTIDE SEQUENCE</scope>
</reference>
<dbReference type="AlphaFoldDB" id="A0A382ZT06"/>
<accession>A0A382ZT06</accession>
<sequence>FLVIILPPFMIGSPLCVLYVYRTAKSCDFYSYFIQISSQ</sequence>
<name>A0A382ZT06_9ZZZZ</name>
<dbReference type="EMBL" id="UINC01185880">
    <property type="protein sequence ID" value="SVD97808.1"/>
    <property type="molecule type" value="Genomic_DNA"/>
</dbReference>
<feature type="non-terminal residue" evidence="1">
    <location>
        <position position="1"/>
    </location>
</feature>
<evidence type="ECO:0000313" key="1">
    <source>
        <dbReference type="EMBL" id="SVD97808.1"/>
    </source>
</evidence>
<gene>
    <name evidence="1" type="ORF">METZ01_LOCUS450662</name>
</gene>
<proteinExistence type="predicted"/>